<dbReference type="PANTHER" id="PTHR16515:SF49">
    <property type="entry name" value="GASTRULA ZINC FINGER PROTEIN XLCGF49.1-LIKE-RELATED"/>
    <property type="match status" value="1"/>
</dbReference>
<evidence type="ECO:0000313" key="11">
    <source>
        <dbReference type="EMBL" id="KAJ4448859.1"/>
    </source>
</evidence>
<dbReference type="InterPro" id="IPR056438">
    <property type="entry name" value="Znf-C2H2_CTCF"/>
</dbReference>
<comment type="caution">
    <text evidence="11">The sequence shown here is derived from an EMBL/GenBank/DDBJ whole genome shotgun (WGS) entry which is preliminary data.</text>
</comment>
<dbReference type="Pfam" id="PF00096">
    <property type="entry name" value="zf-C2H2"/>
    <property type="match status" value="4"/>
</dbReference>
<dbReference type="Pfam" id="PF23611">
    <property type="entry name" value="zf-C2H2_16"/>
    <property type="match status" value="1"/>
</dbReference>
<comment type="subcellular location">
    <subcellularLocation>
        <location evidence="1">Nucleus</location>
    </subcellularLocation>
</comment>
<dbReference type="PROSITE" id="PS50157">
    <property type="entry name" value="ZINC_FINGER_C2H2_2"/>
    <property type="match status" value="6"/>
</dbReference>
<keyword evidence="5" id="KW-0862">Zinc</keyword>
<evidence type="ECO:0000256" key="7">
    <source>
        <dbReference type="ARBA" id="ARBA00023242"/>
    </source>
</evidence>
<dbReference type="EMBL" id="JAJSOF020000003">
    <property type="protein sequence ID" value="KAJ4448859.1"/>
    <property type="molecule type" value="Genomic_DNA"/>
</dbReference>
<keyword evidence="3" id="KW-0677">Repeat</keyword>
<organism evidence="11 12">
    <name type="scientific">Periplaneta americana</name>
    <name type="common">American cockroach</name>
    <name type="synonym">Blatta americana</name>
    <dbReference type="NCBI Taxonomy" id="6978"/>
    <lineage>
        <taxon>Eukaryota</taxon>
        <taxon>Metazoa</taxon>
        <taxon>Ecdysozoa</taxon>
        <taxon>Arthropoda</taxon>
        <taxon>Hexapoda</taxon>
        <taxon>Insecta</taxon>
        <taxon>Pterygota</taxon>
        <taxon>Neoptera</taxon>
        <taxon>Polyneoptera</taxon>
        <taxon>Dictyoptera</taxon>
        <taxon>Blattodea</taxon>
        <taxon>Blattoidea</taxon>
        <taxon>Blattidae</taxon>
        <taxon>Blattinae</taxon>
        <taxon>Periplaneta</taxon>
    </lineage>
</organism>
<dbReference type="InterPro" id="IPR013087">
    <property type="entry name" value="Znf_C2H2_type"/>
</dbReference>
<keyword evidence="4 8" id="KW-0863">Zinc-finger</keyword>
<keyword evidence="2" id="KW-0479">Metal-binding</keyword>
<dbReference type="SMART" id="SM00355">
    <property type="entry name" value="ZnF_C2H2"/>
    <property type="match status" value="6"/>
</dbReference>
<evidence type="ECO:0000256" key="3">
    <source>
        <dbReference type="ARBA" id="ARBA00022737"/>
    </source>
</evidence>
<feature type="domain" description="C2H2-type" evidence="10">
    <location>
        <begin position="301"/>
        <end position="328"/>
    </location>
</feature>
<evidence type="ECO:0000256" key="9">
    <source>
        <dbReference type="SAM" id="MobiDB-lite"/>
    </source>
</evidence>
<feature type="domain" description="C2H2-type" evidence="10">
    <location>
        <begin position="217"/>
        <end position="244"/>
    </location>
</feature>
<evidence type="ECO:0000256" key="6">
    <source>
        <dbReference type="ARBA" id="ARBA00023125"/>
    </source>
</evidence>
<dbReference type="SUPFAM" id="SSF57667">
    <property type="entry name" value="beta-beta-alpha zinc fingers"/>
    <property type="match status" value="3"/>
</dbReference>
<dbReference type="InterPro" id="IPR036236">
    <property type="entry name" value="Znf_C2H2_sf"/>
</dbReference>
<reference evidence="11 12" key="1">
    <citation type="journal article" date="2022" name="Allergy">
        <title>Genome assembly and annotation of Periplaneta americana reveal a comprehensive cockroach allergen profile.</title>
        <authorList>
            <person name="Wang L."/>
            <person name="Xiong Q."/>
            <person name="Saelim N."/>
            <person name="Wang L."/>
            <person name="Nong W."/>
            <person name="Wan A.T."/>
            <person name="Shi M."/>
            <person name="Liu X."/>
            <person name="Cao Q."/>
            <person name="Hui J.H.L."/>
            <person name="Sookrung N."/>
            <person name="Leung T.F."/>
            <person name="Tungtrongchitr A."/>
            <person name="Tsui S.K.W."/>
        </authorList>
    </citation>
    <scope>NUCLEOTIDE SEQUENCE [LARGE SCALE GENOMIC DNA]</scope>
    <source>
        <strain evidence="11">PWHHKU_190912</strain>
    </source>
</reference>
<evidence type="ECO:0000259" key="10">
    <source>
        <dbReference type="PROSITE" id="PS50157"/>
    </source>
</evidence>
<dbReference type="InterPro" id="IPR050331">
    <property type="entry name" value="Zinc_finger"/>
</dbReference>
<accession>A0ABQ8TQJ3</accession>
<evidence type="ECO:0000256" key="5">
    <source>
        <dbReference type="ARBA" id="ARBA00022833"/>
    </source>
</evidence>
<dbReference type="PANTHER" id="PTHR16515">
    <property type="entry name" value="PR DOMAIN ZINC FINGER PROTEIN"/>
    <property type="match status" value="1"/>
</dbReference>
<feature type="domain" description="C2H2-type" evidence="10">
    <location>
        <begin position="329"/>
        <end position="356"/>
    </location>
</feature>
<feature type="domain" description="C2H2-type" evidence="10">
    <location>
        <begin position="273"/>
        <end position="300"/>
    </location>
</feature>
<evidence type="ECO:0000256" key="1">
    <source>
        <dbReference type="ARBA" id="ARBA00004123"/>
    </source>
</evidence>
<sequence length="425" mass="48677">MLYPLSHIGFQFRCQIESSPGIRCGLVDKASACRAENPGFLSLLKKKKKKKKKLLSKEESCDTDTVKEGIREIRDEKTEDDDSSSRGTFLENHNNLENQESESLKISAQHNRSWYNLEGEMDMDVFCDSSDDSTHANQFELDTPDRNLVQPSEDNSELRYFNCNTCGEMFEQTYILAHSLIDADENLYNCDNCTNSSQTEQSQESQTLIYSAENETYNCDVCKKTFRQMSHLVRHKFSHSRSKPHKCGTCGKAFVQKNSLDVHQLIHSGDGLHKCPVCDKPFSGRLLLLKHMLNHTGEKAHKCDICAKSFVNKRVLIQHKLIHNGEKPYKCEICGNSYRARSTLIKHSLTHTGDKPYKCNFCDQSFRHRYTLTDHVLIHTGEKPHKCDICGLFRFSIDCQNIKQAFSSSRVTFVCTVQISREDPC</sequence>
<proteinExistence type="predicted"/>
<dbReference type="PROSITE" id="PS00028">
    <property type="entry name" value="ZINC_FINGER_C2H2_1"/>
    <property type="match status" value="6"/>
</dbReference>
<protein>
    <recommendedName>
        <fullName evidence="10">C2H2-type domain-containing protein</fullName>
    </recommendedName>
</protein>
<evidence type="ECO:0000256" key="4">
    <source>
        <dbReference type="ARBA" id="ARBA00022771"/>
    </source>
</evidence>
<feature type="region of interest" description="Disordered" evidence="9">
    <location>
        <begin position="72"/>
        <end position="105"/>
    </location>
</feature>
<gene>
    <name evidence="11" type="ORF">ANN_00250</name>
</gene>
<keyword evidence="6" id="KW-0238">DNA-binding</keyword>
<keyword evidence="7" id="KW-0539">Nucleus</keyword>
<evidence type="ECO:0000256" key="2">
    <source>
        <dbReference type="ARBA" id="ARBA00022723"/>
    </source>
</evidence>
<name>A0ABQ8TQJ3_PERAM</name>
<evidence type="ECO:0000313" key="12">
    <source>
        <dbReference type="Proteomes" id="UP001148838"/>
    </source>
</evidence>
<feature type="domain" description="C2H2-type" evidence="10">
    <location>
        <begin position="357"/>
        <end position="384"/>
    </location>
</feature>
<evidence type="ECO:0000256" key="8">
    <source>
        <dbReference type="PROSITE-ProRule" id="PRU00042"/>
    </source>
</evidence>
<keyword evidence="12" id="KW-1185">Reference proteome</keyword>
<feature type="compositionally biased region" description="Polar residues" evidence="9">
    <location>
        <begin position="85"/>
        <end position="98"/>
    </location>
</feature>
<dbReference type="Gene3D" id="3.30.160.60">
    <property type="entry name" value="Classic Zinc Finger"/>
    <property type="match status" value="6"/>
</dbReference>
<feature type="domain" description="C2H2-type" evidence="10">
    <location>
        <begin position="245"/>
        <end position="272"/>
    </location>
</feature>
<dbReference type="Proteomes" id="UP001148838">
    <property type="component" value="Unassembled WGS sequence"/>
</dbReference>